<name>A0A3Q9KYJ9_STRGD</name>
<feature type="transmembrane region" description="Helical" evidence="9">
    <location>
        <begin position="174"/>
        <end position="193"/>
    </location>
</feature>
<dbReference type="Proteomes" id="UP000271291">
    <property type="component" value="Chromosome"/>
</dbReference>
<dbReference type="InterPro" id="IPR018584">
    <property type="entry name" value="GT87"/>
</dbReference>
<feature type="transmembrane region" description="Helical" evidence="9">
    <location>
        <begin position="401"/>
        <end position="419"/>
    </location>
</feature>
<feature type="region of interest" description="Disordered" evidence="8">
    <location>
        <begin position="449"/>
        <end position="507"/>
    </location>
</feature>
<reference evidence="10 12" key="2">
    <citation type="submission" date="2018-12" db="EMBL/GenBank/DDBJ databases">
        <title>Streptomyces griseoviridis F1-27 complete genome.</title>
        <authorList>
            <person name="Mariita R.M."/>
            <person name="Sello J.K."/>
        </authorList>
    </citation>
    <scope>NUCLEOTIDE SEQUENCE [LARGE SCALE GENOMIC DNA]</scope>
    <source>
        <strain evidence="10 12">F1-27</strain>
    </source>
</reference>
<feature type="transmembrane region" description="Helical" evidence="9">
    <location>
        <begin position="426"/>
        <end position="442"/>
    </location>
</feature>
<feature type="transmembrane region" description="Helical" evidence="9">
    <location>
        <begin position="282"/>
        <end position="300"/>
    </location>
</feature>
<evidence type="ECO:0000256" key="7">
    <source>
        <dbReference type="ARBA" id="ARBA00024033"/>
    </source>
</evidence>
<accession>A0A3Q9KYJ9</accession>
<dbReference type="Pfam" id="PF09594">
    <property type="entry name" value="GT87"/>
    <property type="match status" value="1"/>
</dbReference>
<organism evidence="10 12">
    <name type="scientific">Streptomyces griseoviridis</name>
    <dbReference type="NCBI Taxonomy" id="45398"/>
    <lineage>
        <taxon>Bacteria</taxon>
        <taxon>Bacillati</taxon>
        <taxon>Actinomycetota</taxon>
        <taxon>Actinomycetes</taxon>
        <taxon>Kitasatosporales</taxon>
        <taxon>Streptomycetaceae</taxon>
        <taxon>Streptomyces</taxon>
    </lineage>
</organism>
<evidence type="ECO:0000256" key="9">
    <source>
        <dbReference type="SAM" id="Phobius"/>
    </source>
</evidence>
<keyword evidence="5 9" id="KW-1133">Transmembrane helix</keyword>
<keyword evidence="13" id="KW-1185">Reference proteome</keyword>
<evidence type="ECO:0000256" key="8">
    <source>
        <dbReference type="SAM" id="MobiDB-lite"/>
    </source>
</evidence>
<dbReference type="EMBL" id="CP034687">
    <property type="protein sequence ID" value="AZS89987.1"/>
    <property type="molecule type" value="Genomic_DNA"/>
</dbReference>
<evidence type="ECO:0000256" key="2">
    <source>
        <dbReference type="ARBA" id="ARBA00022475"/>
    </source>
</evidence>
<dbReference type="Proteomes" id="UP000501753">
    <property type="component" value="Chromosome"/>
</dbReference>
<sequence>MLAVLAALTTVLTLTLGHGGHPSDRVGLFCRYAACWAVFAVALLALRRVPARHAVPLIVAGAVAVTVTGLVGPPRTSTDSYRYAWDGRVQSAGISPYDHTPRDPALARLRDPWLFPTGAACAKPGLTPLPRADGQRRCTRLNRPGVHTIYPPVAEAYFLAVDRLSPAGARHKPLQAGAALISLGVTGALLLILRRRGDDPRKAALWAWCPAVPLEAVNNAHVDILGVLLTVTGLGLVASRAVAGRSAGGLLIGAAVATKLMPAVVLPGALSGVRRLRDAATVLLPAAAFVVIGYLPYVLLSHASVFGYLGGYVEEEGYDDASAGSRYALLRLVLPDTWALPVLVAAVAAVSGWVMWRGDPRRPWSGALLVTGCAFVLLTPGYSWYALLLIALVALDGRWEWLGVALAGAAVYVLGPAFGTRPSVSELAYGAAAALVLVAAWARRRAASDRGPAGRAGSLRGSPGSCPSTGRLAFRPQAQPGPDGQDQRRGEEEARGDEEPTGEEPVR</sequence>
<comment type="similarity">
    <text evidence="7">Belongs to the glycosyltransferase 87 family.</text>
</comment>
<feature type="transmembrane region" description="Helical" evidence="9">
    <location>
        <begin position="224"/>
        <end position="243"/>
    </location>
</feature>
<evidence type="ECO:0000313" key="12">
    <source>
        <dbReference type="Proteomes" id="UP000271291"/>
    </source>
</evidence>
<protein>
    <submittedName>
        <fullName evidence="10">DUF2029 domain-containing protein</fullName>
    </submittedName>
</protein>
<feature type="transmembrane region" description="Helical" evidence="9">
    <location>
        <begin position="53"/>
        <end position="72"/>
    </location>
</feature>
<evidence type="ECO:0000256" key="3">
    <source>
        <dbReference type="ARBA" id="ARBA00022679"/>
    </source>
</evidence>
<dbReference type="EMBL" id="CP029078">
    <property type="protein sequence ID" value="QCN90625.1"/>
    <property type="molecule type" value="Genomic_DNA"/>
</dbReference>
<keyword evidence="4 9" id="KW-0812">Transmembrane</keyword>
<keyword evidence="6 9" id="KW-0472">Membrane</keyword>
<feature type="transmembrane region" description="Helical" evidence="9">
    <location>
        <begin position="368"/>
        <end position="395"/>
    </location>
</feature>
<dbReference type="AlphaFoldDB" id="A0A3Q9KYJ9"/>
<dbReference type="OrthoDB" id="3362857at2"/>
<feature type="transmembrane region" description="Helical" evidence="9">
    <location>
        <begin position="249"/>
        <end position="270"/>
    </location>
</feature>
<dbReference type="KEGG" id="sgd:ELQ87_21790"/>
<keyword evidence="3" id="KW-0808">Transferase</keyword>
<comment type="subcellular location">
    <subcellularLocation>
        <location evidence="1">Cell membrane</location>
        <topology evidence="1">Multi-pass membrane protein</topology>
    </subcellularLocation>
</comment>
<gene>
    <name evidence="11" type="ORF">DDJ31_17475</name>
    <name evidence="10" type="ORF">ELQ87_21790</name>
</gene>
<dbReference type="GO" id="GO:0016758">
    <property type="term" value="F:hexosyltransferase activity"/>
    <property type="evidence" value="ECO:0007669"/>
    <property type="project" value="InterPro"/>
</dbReference>
<feature type="transmembrane region" description="Helical" evidence="9">
    <location>
        <begin position="338"/>
        <end position="356"/>
    </location>
</feature>
<reference evidence="11 13" key="1">
    <citation type="submission" date="2018-04" db="EMBL/GenBank/DDBJ databases">
        <title>Complete genome sequences of Streptomyces griseoviridis K61 and characterization of antagonistic properties of biological control agents.</title>
        <authorList>
            <person name="Mariita R.M."/>
            <person name="Sello J.K."/>
        </authorList>
    </citation>
    <scope>NUCLEOTIDE SEQUENCE [LARGE SCALE GENOMIC DNA]</scope>
    <source>
        <strain evidence="11 13">K61</strain>
    </source>
</reference>
<dbReference type="GO" id="GO:0005886">
    <property type="term" value="C:plasma membrane"/>
    <property type="evidence" value="ECO:0007669"/>
    <property type="project" value="UniProtKB-SubCell"/>
</dbReference>
<evidence type="ECO:0000313" key="13">
    <source>
        <dbReference type="Proteomes" id="UP000501753"/>
    </source>
</evidence>
<evidence type="ECO:0000256" key="1">
    <source>
        <dbReference type="ARBA" id="ARBA00004651"/>
    </source>
</evidence>
<evidence type="ECO:0000256" key="4">
    <source>
        <dbReference type="ARBA" id="ARBA00022692"/>
    </source>
</evidence>
<evidence type="ECO:0000313" key="10">
    <source>
        <dbReference type="EMBL" id="AZS89987.1"/>
    </source>
</evidence>
<evidence type="ECO:0000313" key="11">
    <source>
        <dbReference type="EMBL" id="QCN90625.1"/>
    </source>
</evidence>
<keyword evidence="2" id="KW-1003">Cell membrane</keyword>
<evidence type="ECO:0000256" key="5">
    <source>
        <dbReference type="ARBA" id="ARBA00022989"/>
    </source>
</evidence>
<proteinExistence type="inferred from homology"/>
<evidence type="ECO:0000256" key="6">
    <source>
        <dbReference type="ARBA" id="ARBA00023136"/>
    </source>
</evidence>
<feature type="transmembrane region" description="Helical" evidence="9">
    <location>
        <begin position="29"/>
        <end position="46"/>
    </location>
</feature>
<feature type="compositionally biased region" description="Acidic residues" evidence="8">
    <location>
        <begin position="494"/>
        <end position="507"/>
    </location>
</feature>